<keyword evidence="6 9" id="KW-1133">Transmembrane helix</keyword>
<dbReference type="PANTHER" id="PTHR11795:SF451">
    <property type="entry name" value="ABC TRANSPORTER PERMEASE PROTEIN"/>
    <property type="match status" value="1"/>
</dbReference>
<feature type="transmembrane region" description="Helical" evidence="9">
    <location>
        <begin position="213"/>
        <end position="232"/>
    </location>
</feature>
<evidence type="ECO:0000256" key="5">
    <source>
        <dbReference type="ARBA" id="ARBA00022970"/>
    </source>
</evidence>
<feature type="transmembrane region" description="Helical" evidence="9">
    <location>
        <begin position="6"/>
        <end position="26"/>
    </location>
</feature>
<evidence type="ECO:0000313" key="11">
    <source>
        <dbReference type="Proteomes" id="UP000450917"/>
    </source>
</evidence>
<feature type="transmembrane region" description="Helical" evidence="9">
    <location>
        <begin position="93"/>
        <end position="112"/>
    </location>
</feature>
<proteinExistence type="inferred from homology"/>
<evidence type="ECO:0000313" key="10">
    <source>
        <dbReference type="EMBL" id="MUG70060.1"/>
    </source>
</evidence>
<evidence type="ECO:0000256" key="8">
    <source>
        <dbReference type="ARBA" id="ARBA00037998"/>
    </source>
</evidence>
<dbReference type="RefSeq" id="WP_127606561.1">
    <property type="nucleotide sequence ID" value="NZ_JARTHJ010000105.1"/>
</dbReference>
<dbReference type="EMBL" id="WNZX01000003">
    <property type="protein sequence ID" value="MUG70060.1"/>
    <property type="molecule type" value="Genomic_DNA"/>
</dbReference>
<name>A0A7X3CQW9_9BACL</name>
<evidence type="ECO:0000256" key="6">
    <source>
        <dbReference type="ARBA" id="ARBA00022989"/>
    </source>
</evidence>
<keyword evidence="5" id="KW-0029">Amino-acid transport</keyword>
<comment type="similarity">
    <text evidence="8">Belongs to the binding-protein-dependent transport system permease family. LivHM subfamily.</text>
</comment>
<protein>
    <submittedName>
        <fullName evidence="10">Branched-chain amino acid ABC transporter permease</fullName>
    </submittedName>
</protein>
<dbReference type="AlphaFoldDB" id="A0A7X3CQW9"/>
<keyword evidence="11" id="KW-1185">Reference proteome</keyword>
<dbReference type="Pfam" id="PF02653">
    <property type="entry name" value="BPD_transp_2"/>
    <property type="match status" value="1"/>
</dbReference>
<dbReference type="InterPro" id="IPR001851">
    <property type="entry name" value="ABC_transp_permease"/>
</dbReference>
<evidence type="ECO:0000256" key="1">
    <source>
        <dbReference type="ARBA" id="ARBA00004651"/>
    </source>
</evidence>
<dbReference type="GO" id="GO:0022857">
    <property type="term" value="F:transmembrane transporter activity"/>
    <property type="evidence" value="ECO:0007669"/>
    <property type="project" value="InterPro"/>
</dbReference>
<comment type="caution">
    <text evidence="10">The sequence shown here is derived from an EMBL/GenBank/DDBJ whole genome shotgun (WGS) entry which is preliminary data.</text>
</comment>
<dbReference type="GO" id="GO:0006865">
    <property type="term" value="P:amino acid transport"/>
    <property type="evidence" value="ECO:0007669"/>
    <property type="project" value="UniProtKB-KW"/>
</dbReference>
<dbReference type="InterPro" id="IPR052157">
    <property type="entry name" value="BCAA_transport_permease"/>
</dbReference>
<evidence type="ECO:0000256" key="4">
    <source>
        <dbReference type="ARBA" id="ARBA00022692"/>
    </source>
</evidence>
<dbReference type="Proteomes" id="UP000450917">
    <property type="component" value="Unassembled WGS sequence"/>
</dbReference>
<gene>
    <name evidence="10" type="ORF">GNP93_05140</name>
</gene>
<feature type="transmembrane region" description="Helical" evidence="9">
    <location>
        <begin position="261"/>
        <end position="281"/>
    </location>
</feature>
<feature type="transmembrane region" description="Helical" evidence="9">
    <location>
        <begin position="185"/>
        <end position="207"/>
    </location>
</feature>
<reference evidence="10 11" key="1">
    <citation type="submission" date="2019-11" db="EMBL/GenBank/DDBJ databases">
        <title>Draft genome sequences of five Paenibacillus species of dairy origin.</title>
        <authorList>
            <person name="Olajide A.M."/>
            <person name="Chen S."/>
            <person name="Lapointe G."/>
        </authorList>
    </citation>
    <scope>NUCLEOTIDE SEQUENCE [LARGE SCALE GENOMIC DNA]</scope>
    <source>
        <strain evidence="10 11">2CS3</strain>
    </source>
</reference>
<keyword evidence="2" id="KW-0813">Transport</keyword>
<feature type="transmembrane region" description="Helical" evidence="9">
    <location>
        <begin position="58"/>
        <end position="81"/>
    </location>
</feature>
<accession>A0A7X3CQW9</accession>
<keyword evidence="3" id="KW-1003">Cell membrane</keyword>
<evidence type="ECO:0000256" key="3">
    <source>
        <dbReference type="ARBA" id="ARBA00022475"/>
    </source>
</evidence>
<evidence type="ECO:0000256" key="7">
    <source>
        <dbReference type="ARBA" id="ARBA00023136"/>
    </source>
</evidence>
<keyword evidence="7 9" id="KW-0472">Membrane</keyword>
<organism evidence="10 11">
    <name type="scientific">Paenibacillus validus</name>
    <dbReference type="NCBI Taxonomy" id="44253"/>
    <lineage>
        <taxon>Bacteria</taxon>
        <taxon>Bacillati</taxon>
        <taxon>Bacillota</taxon>
        <taxon>Bacilli</taxon>
        <taxon>Bacillales</taxon>
        <taxon>Paenibacillaceae</taxon>
        <taxon>Paenibacillus</taxon>
    </lineage>
</organism>
<keyword evidence="4 9" id="KW-0812">Transmembrane</keyword>
<feature type="transmembrane region" description="Helical" evidence="9">
    <location>
        <begin position="139"/>
        <end position="164"/>
    </location>
</feature>
<dbReference type="GO" id="GO:0005886">
    <property type="term" value="C:plasma membrane"/>
    <property type="evidence" value="ECO:0007669"/>
    <property type="project" value="UniProtKB-SubCell"/>
</dbReference>
<comment type="subcellular location">
    <subcellularLocation>
        <location evidence="1">Cell membrane</location>
        <topology evidence="1">Multi-pass membrane protein</topology>
    </subcellularLocation>
</comment>
<evidence type="ECO:0000256" key="2">
    <source>
        <dbReference type="ARBA" id="ARBA00022448"/>
    </source>
</evidence>
<feature type="transmembrane region" description="Helical" evidence="9">
    <location>
        <begin position="33"/>
        <end position="52"/>
    </location>
</feature>
<sequence length="289" mass="30961">MLQLIVSGLIFGCIYGLAALGIVLIFKTTDIANFAQGEMAMITTFVSFMFLTKLELPYLISFILALVFAGIFGTVVHRIFMKPIQSAPPLNQIVLTLGLFLAFNGVAGLIWGHTPAPYPPAFAGDPYDLGGVFISMNEVFVIGVTVILMLGFFLLFRFTAIGLAMRASSQDSMASELMGIKVSSVFTWTWGVGTVLGGVAGMLTAPFTFLQPSMMADVLIMGFAAAVLGGFISLPGAVIGGLIIGVFGNLISFYVSPEMKLVYTFLLIIVVLYIRPTGLFGGNQYLKKV</sequence>
<dbReference type="CDD" id="cd06582">
    <property type="entry name" value="TM_PBP1_LivH_like"/>
    <property type="match status" value="1"/>
</dbReference>
<dbReference type="PANTHER" id="PTHR11795">
    <property type="entry name" value="BRANCHED-CHAIN AMINO ACID TRANSPORT SYSTEM PERMEASE PROTEIN LIVH"/>
    <property type="match status" value="1"/>
</dbReference>
<evidence type="ECO:0000256" key="9">
    <source>
        <dbReference type="SAM" id="Phobius"/>
    </source>
</evidence>